<dbReference type="PATRIC" id="fig|1365250.3.peg.432"/>
<name>A0A167BDL1_9GAMM</name>
<evidence type="ECO:0000313" key="2">
    <source>
        <dbReference type="Proteomes" id="UP000076643"/>
    </source>
</evidence>
<reference evidence="1 2" key="1">
    <citation type="submission" date="2013-07" db="EMBL/GenBank/DDBJ databases">
        <title>Comparative Genomic and Metabolomic Analysis of Twelve Strains of Pseudoalteromonas luteoviolacea.</title>
        <authorList>
            <person name="Vynne N.G."/>
            <person name="Mansson M."/>
            <person name="Gram L."/>
        </authorList>
    </citation>
    <scope>NUCLEOTIDE SEQUENCE [LARGE SCALE GENOMIC DNA]</scope>
    <source>
        <strain evidence="1 2">DSM 6061</strain>
    </source>
</reference>
<dbReference type="Proteomes" id="UP000076643">
    <property type="component" value="Unassembled WGS sequence"/>
</dbReference>
<protein>
    <submittedName>
        <fullName evidence="1">Uncharacterized protein</fullName>
    </submittedName>
</protein>
<gene>
    <name evidence="1" type="ORF">N475_25665</name>
</gene>
<organism evidence="1 2">
    <name type="scientific">Pseudoalteromonas luteoviolacea DSM 6061</name>
    <dbReference type="NCBI Taxonomy" id="1365250"/>
    <lineage>
        <taxon>Bacteria</taxon>
        <taxon>Pseudomonadati</taxon>
        <taxon>Pseudomonadota</taxon>
        <taxon>Gammaproteobacteria</taxon>
        <taxon>Alteromonadales</taxon>
        <taxon>Pseudoalteromonadaceae</taxon>
        <taxon>Pseudoalteromonas</taxon>
    </lineage>
</organism>
<dbReference type="AlphaFoldDB" id="A0A167BDL1"/>
<proteinExistence type="predicted"/>
<comment type="caution">
    <text evidence="1">The sequence shown here is derived from an EMBL/GenBank/DDBJ whole genome shotgun (WGS) entry which is preliminary data.</text>
</comment>
<evidence type="ECO:0000313" key="1">
    <source>
        <dbReference type="EMBL" id="KZN46419.1"/>
    </source>
</evidence>
<keyword evidence="2" id="KW-1185">Reference proteome</keyword>
<sequence>MGAVSLHGSIATFAGEMLLFPPSTGENADCVGCLSQ</sequence>
<accession>A0A167BDL1</accession>
<dbReference type="EMBL" id="AUYB01000031">
    <property type="protein sequence ID" value="KZN46419.1"/>
    <property type="molecule type" value="Genomic_DNA"/>
</dbReference>